<accession>A0A4P7PII2</accession>
<keyword evidence="12 19" id="KW-0675">Receptor</keyword>
<keyword evidence="4 14" id="KW-1134">Transmembrane beta strand</keyword>
<organism evidence="19 21">
    <name type="scientific">Pseudomonas viciae</name>
    <dbReference type="NCBI Taxonomy" id="2505979"/>
    <lineage>
        <taxon>Bacteria</taxon>
        <taxon>Pseudomonadati</taxon>
        <taxon>Pseudomonadota</taxon>
        <taxon>Gammaproteobacteria</taxon>
        <taxon>Pseudomonadales</taxon>
        <taxon>Pseudomonadaceae</taxon>
        <taxon>Pseudomonas</taxon>
    </lineage>
</organism>
<dbReference type="InterPro" id="IPR000531">
    <property type="entry name" value="Beta-barrel_TonB"/>
</dbReference>
<dbReference type="RefSeq" id="WP_135845999.1">
    <property type="nucleotide sequence ID" value="NZ_CP035088.1"/>
</dbReference>
<evidence type="ECO:0000313" key="19">
    <source>
        <dbReference type="EMBL" id="QBZ90476.1"/>
    </source>
</evidence>
<keyword evidence="13 14" id="KW-0998">Cell outer membrane</keyword>
<dbReference type="Gene3D" id="2.170.130.10">
    <property type="entry name" value="TonB-dependent receptor, plug domain"/>
    <property type="match status" value="1"/>
</dbReference>
<feature type="chain" id="PRO_5020586364" evidence="16">
    <location>
        <begin position="41"/>
        <end position="738"/>
    </location>
</feature>
<dbReference type="InterPro" id="IPR036942">
    <property type="entry name" value="Beta-barrel_TonB_sf"/>
</dbReference>
<dbReference type="GO" id="GO:0015891">
    <property type="term" value="P:siderophore transport"/>
    <property type="evidence" value="ECO:0007669"/>
    <property type="project" value="InterPro"/>
</dbReference>
<keyword evidence="8" id="KW-0408">Iron</keyword>
<evidence type="ECO:0000256" key="4">
    <source>
        <dbReference type="ARBA" id="ARBA00022452"/>
    </source>
</evidence>
<dbReference type="Gene3D" id="2.40.170.20">
    <property type="entry name" value="TonB-dependent receptor, beta-barrel domain"/>
    <property type="match status" value="1"/>
</dbReference>
<evidence type="ECO:0000256" key="15">
    <source>
        <dbReference type="RuleBase" id="RU003357"/>
    </source>
</evidence>
<evidence type="ECO:0000256" key="13">
    <source>
        <dbReference type="ARBA" id="ARBA00023237"/>
    </source>
</evidence>
<dbReference type="GO" id="GO:0015344">
    <property type="term" value="F:siderophore uptake transmembrane transporter activity"/>
    <property type="evidence" value="ECO:0007669"/>
    <property type="project" value="TreeGrafter"/>
</dbReference>
<keyword evidence="5" id="KW-0410">Iron transport</keyword>
<evidence type="ECO:0000256" key="5">
    <source>
        <dbReference type="ARBA" id="ARBA00022496"/>
    </source>
</evidence>
<feature type="domain" description="TonB-dependent receptor-like beta-barrel" evidence="17">
    <location>
        <begin position="265"/>
        <end position="709"/>
    </location>
</feature>
<dbReference type="EMBL" id="CP035088">
    <property type="protein sequence ID" value="QBZ90476.1"/>
    <property type="molecule type" value="Genomic_DNA"/>
</dbReference>
<reference evidence="20 22" key="1">
    <citation type="journal article" date="2012" name="Appl. Soil Ecol.">
        <title>Isolation and characterization of new plant growth-promoting bacterial endophytes.</title>
        <authorList>
            <person name="Rashid S."/>
            <person name="Charles T.C."/>
            <person name="Glick B.R."/>
        </authorList>
    </citation>
    <scope>NUCLEOTIDE SEQUENCE [LARGE SCALE GENOMIC DNA]</scope>
    <source>
        <strain evidence="20 22">YsS1</strain>
    </source>
</reference>
<comment type="subcellular location">
    <subcellularLocation>
        <location evidence="1 14">Cell outer membrane</location>
        <topology evidence="1 14">Multi-pass membrane protein</topology>
    </subcellularLocation>
</comment>
<dbReference type="Proteomes" id="UP000296468">
    <property type="component" value="Chromosome"/>
</dbReference>
<dbReference type="PANTHER" id="PTHR32552">
    <property type="entry name" value="FERRICHROME IRON RECEPTOR-RELATED"/>
    <property type="match status" value="1"/>
</dbReference>
<dbReference type="PROSITE" id="PS52016">
    <property type="entry name" value="TONB_DEPENDENT_REC_3"/>
    <property type="match status" value="1"/>
</dbReference>
<keyword evidence="6 14" id="KW-0812">Transmembrane</keyword>
<keyword evidence="7 16" id="KW-0732">Signal</keyword>
<evidence type="ECO:0000256" key="14">
    <source>
        <dbReference type="PROSITE-ProRule" id="PRU01360"/>
    </source>
</evidence>
<evidence type="ECO:0000256" key="16">
    <source>
        <dbReference type="SAM" id="SignalP"/>
    </source>
</evidence>
<dbReference type="Pfam" id="PF07715">
    <property type="entry name" value="Plug"/>
    <property type="match status" value="1"/>
</dbReference>
<dbReference type="InterPro" id="IPR039426">
    <property type="entry name" value="TonB-dep_rcpt-like"/>
</dbReference>
<feature type="signal peptide" evidence="16">
    <location>
        <begin position="1"/>
        <end position="40"/>
    </location>
</feature>
<dbReference type="InterPro" id="IPR012910">
    <property type="entry name" value="Plug_dom"/>
</dbReference>
<protein>
    <submittedName>
        <fullName evidence="19">TonB-dependent siderophore receptor</fullName>
    </submittedName>
</protein>
<evidence type="ECO:0000313" key="20">
    <source>
        <dbReference type="EMBL" id="WGO91434.1"/>
    </source>
</evidence>
<dbReference type="SUPFAM" id="SSF56935">
    <property type="entry name" value="Porins"/>
    <property type="match status" value="1"/>
</dbReference>
<evidence type="ECO:0000256" key="8">
    <source>
        <dbReference type="ARBA" id="ARBA00023004"/>
    </source>
</evidence>
<proteinExistence type="inferred from homology"/>
<keyword evidence="22" id="KW-1185">Reference proteome</keyword>
<feature type="domain" description="TonB-dependent receptor plug" evidence="18">
    <location>
        <begin position="90"/>
        <end position="192"/>
    </location>
</feature>
<evidence type="ECO:0000256" key="1">
    <source>
        <dbReference type="ARBA" id="ARBA00004571"/>
    </source>
</evidence>
<evidence type="ECO:0000256" key="2">
    <source>
        <dbReference type="ARBA" id="ARBA00009810"/>
    </source>
</evidence>
<sequence>MLGTKTTVGTGKRYVARHPAFHLSTLALALGSIFSAQAIAAQDDTPDKGAAVQLGEININAAPLENPTGPVNGKVALRNTSATKTNAAITETPQSLSVVTADEMRDRKSDTLADTLSYTPGFTSQPSSFNRTSDRFRIRGFDVESATGGSLRDGMRLQNNSYDGVQEPFGLERVEVIRGAASVLYGQLSPGGFVNGVSKRPTETPLHELGLQYGNHDRKQLTADFSGPLGDSETLSYRLTMLQRDSDTQQDYVNDDKTYIAPALTWRPNDDTSLTLLSFYQKSDTRFSAPLPYQLVKGVGNGPFTIGRHDFIGEPDYDDMNGEMSAIGYEFEHRFDEHTRISNKLRYYEADVKWKYLQAQTSAAAINSAATTGILRRQYSDRHERSRALASDTNIETRWNIGGIENTFLVGADTYDASYDSHNFRANAPSINIGDYNYGQPVVVDKRQSRDRGSEIDTLQTGIYLQDQIKFDDHWLLLLGGRHDWADQDQRAFATGQKLDQSNEATTWRAGLVYQADNGLAPYISYSESFFPVAVAEAPGQKFDPTEGKQYEIGIRYQPPGSNTLLSAAVYELTQENVVKRDLAGLNPQQIGEQRSRGLELEAKTEVTPQLSVIATYAYTDARITKSVIQSEVGQRSEDTPYHQAAVWADYNFALLGLPQLKIGGGARYKGTTQASGIDSQMPAYTLFDAMASYQIDKNWDIALNANNVTNKKYTYCEFAICRYGDERELVTSVNFRW</sequence>
<evidence type="ECO:0000256" key="11">
    <source>
        <dbReference type="ARBA" id="ARBA00023136"/>
    </source>
</evidence>
<evidence type="ECO:0000259" key="17">
    <source>
        <dbReference type="Pfam" id="PF00593"/>
    </source>
</evidence>
<evidence type="ECO:0000256" key="6">
    <source>
        <dbReference type="ARBA" id="ARBA00022692"/>
    </source>
</evidence>
<dbReference type="KEGG" id="pvk:EPZ47_17730"/>
<dbReference type="OrthoDB" id="127311at2"/>
<name>A0A4P7PII2_9PSED</name>
<dbReference type="AlphaFoldDB" id="A0A4P7PII2"/>
<gene>
    <name evidence="19" type="ORF">EPZ47_17730</name>
    <name evidence="20" type="ORF">QCD61_17090</name>
</gene>
<evidence type="ECO:0000313" key="21">
    <source>
        <dbReference type="Proteomes" id="UP000296468"/>
    </source>
</evidence>
<evidence type="ECO:0000256" key="12">
    <source>
        <dbReference type="ARBA" id="ARBA00023170"/>
    </source>
</evidence>
<reference evidence="20" key="4">
    <citation type="submission" date="2023-04" db="EMBL/GenBank/DDBJ databases">
        <authorList>
            <person name="Charles T.C."/>
            <person name="Cheng J."/>
            <person name="Lynch M."/>
            <person name="Van Dyk A."/>
        </authorList>
    </citation>
    <scope>NUCLEOTIDE SEQUENCE</scope>
    <source>
        <strain evidence="20">YsS1</strain>
    </source>
</reference>
<evidence type="ECO:0000256" key="9">
    <source>
        <dbReference type="ARBA" id="ARBA00023065"/>
    </source>
</evidence>
<evidence type="ECO:0000313" key="22">
    <source>
        <dbReference type="Proteomes" id="UP001227386"/>
    </source>
</evidence>
<reference evidence="19 21" key="2">
    <citation type="journal article" date="2019" name="Front. Microbiol.">
        <title>In silico and Genetic Analyses of Cyclic Lipopeptide Synthetic Gene Clusters in Pseudomonas sp. 11K1.</title>
        <authorList>
            <person name="Zhao H."/>
            <person name="Liu Y.P."/>
            <person name="Zhang L.Q."/>
        </authorList>
    </citation>
    <scope>NUCLEOTIDE SEQUENCE [LARGE SCALE GENOMIC DNA]</scope>
    <source>
        <strain evidence="19 21">11K1</strain>
    </source>
</reference>
<dbReference type="GO" id="GO:0038023">
    <property type="term" value="F:signaling receptor activity"/>
    <property type="evidence" value="ECO:0007669"/>
    <property type="project" value="InterPro"/>
</dbReference>
<evidence type="ECO:0000256" key="10">
    <source>
        <dbReference type="ARBA" id="ARBA00023077"/>
    </source>
</evidence>
<keyword evidence="3 14" id="KW-0813">Transport</keyword>
<dbReference type="CDD" id="cd01347">
    <property type="entry name" value="ligand_gated_channel"/>
    <property type="match status" value="1"/>
</dbReference>
<keyword evidence="10 15" id="KW-0798">TonB box</keyword>
<dbReference type="EMBL" id="CP123771">
    <property type="protein sequence ID" value="WGO91434.1"/>
    <property type="molecule type" value="Genomic_DNA"/>
</dbReference>
<dbReference type="PANTHER" id="PTHR32552:SF68">
    <property type="entry name" value="FERRICHROME OUTER MEMBRANE TRANSPORTER_PHAGE RECEPTOR"/>
    <property type="match status" value="1"/>
</dbReference>
<keyword evidence="11 14" id="KW-0472">Membrane</keyword>
<comment type="similarity">
    <text evidence="2 14 15">Belongs to the TonB-dependent receptor family.</text>
</comment>
<evidence type="ECO:0000256" key="7">
    <source>
        <dbReference type="ARBA" id="ARBA00022729"/>
    </source>
</evidence>
<dbReference type="InterPro" id="IPR037066">
    <property type="entry name" value="Plug_dom_sf"/>
</dbReference>
<dbReference type="GO" id="GO:0009279">
    <property type="term" value="C:cell outer membrane"/>
    <property type="evidence" value="ECO:0007669"/>
    <property type="project" value="UniProtKB-SubCell"/>
</dbReference>
<dbReference type="Pfam" id="PF00593">
    <property type="entry name" value="TonB_dep_Rec_b-barrel"/>
    <property type="match status" value="1"/>
</dbReference>
<keyword evidence="9" id="KW-0406">Ion transport</keyword>
<evidence type="ECO:0000259" key="18">
    <source>
        <dbReference type="Pfam" id="PF07715"/>
    </source>
</evidence>
<reference evidence="19" key="3">
    <citation type="submission" date="2019-01" db="EMBL/GenBank/DDBJ databases">
        <authorList>
            <person name="Zhang L."/>
        </authorList>
    </citation>
    <scope>NUCLEOTIDE SEQUENCE</scope>
    <source>
        <strain evidence="19">11K1</strain>
    </source>
</reference>
<dbReference type="FunFam" id="2.170.130.10:FF:000001">
    <property type="entry name" value="Catecholate siderophore TonB-dependent receptor"/>
    <property type="match status" value="1"/>
</dbReference>
<evidence type="ECO:0000256" key="3">
    <source>
        <dbReference type="ARBA" id="ARBA00022448"/>
    </source>
</evidence>
<dbReference type="InterPro" id="IPR010105">
    <property type="entry name" value="TonB_sidphr_rcpt"/>
</dbReference>
<dbReference type="NCBIfam" id="TIGR01783">
    <property type="entry name" value="TonB-siderophor"/>
    <property type="match status" value="1"/>
</dbReference>
<dbReference type="Proteomes" id="UP001227386">
    <property type="component" value="Chromosome"/>
</dbReference>